<dbReference type="AlphaFoldDB" id="A0A0E9Q3E1"/>
<protein>
    <submittedName>
        <fullName evidence="1">Uncharacterized protein</fullName>
    </submittedName>
</protein>
<evidence type="ECO:0000313" key="1">
    <source>
        <dbReference type="EMBL" id="JAH11234.1"/>
    </source>
</evidence>
<reference evidence="1" key="2">
    <citation type="journal article" date="2015" name="Fish Shellfish Immunol.">
        <title>Early steps in the European eel (Anguilla anguilla)-Vibrio vulnificus interaction in the gills: Role of the RtxA13 toxin.</title>
        <authorList>
            <person name="Callol A."/>
            <person name="Pajuelo D."/>
            <person name="Ebbesson L."/>
            <person name="Teles M."/>
            <person name="MacKenzie S."/>
            <person name="Amaro C."/>
        </authorList>
    </citation>
    <scope>NUCLEOTIDE SEQUENCE</scope>
</reference>
<organism evidence="1">
    <name type="scientific">Anguilla anguilla</name>
    <name type="common">European freshwater eel</name>
    <name type="synonym">Muraena anguilla</name>
    <dbReference type="NCBI Taxonomy" id="7936"/>
    <lineage>
        <taxon>Eukaryota</taxon>
        <taxon>Metazoa</taxon>
        <taxon>Chordata</taxon>
        <taxon>Craniata</taxon>
        <taxon>Vertebrata</taxon>
        <taxon>Euteleostomi</taxon>
        <taxon>Actinopterygii</taxon>
        <taxon>Neopterygii</taxon>
        <taxon>Teleostei</taxon>
        <taxon>Anguilliformes</taxon>
        <taxon>Anguillidae</taxon>
        <taxon>Anguilla</taxon>
    </lineage>
</organism>
<reference evidence="1" key="1">
    <citation type="submission" date="2014-11" db="EMBL/GenBank/DDBJ databases">
        <authorList>
            <person name="Amaro Gonzalez C."/>
        </authorList>
    </citation>
    <scope>NUCLEOTIDE SEQUENCE</scope>
</reference>
<proteinExistence type="predicted"/>
<dbReference type="EMBL" id="GBXM01097343">
    <property type="protein sequence ID" value="JAH11234.1"/>
    <property type="molecule type" value="Transcribed_RNA"/>
</dbReference>
<accession>A0A0E9Q3E1</accession>
<sequence>MKTYKTVDSRYRVGQPCRKSSNHSAEAELYSYRPTDFYQQTL</sequence>
<name>A0A0E9Q3E1_ANGAN</name>